<accession>A0ABS9WXN3</accession>
<reference evidence="2" key="1">
    <citation type="submission" date="2022-01" db="EMBL/GenBank/DDBJ databases">
        <title>Colwellia maritima, isolated from seawater.</title>
        <authorList>
            <person name="Kristyanto S."/>
            <person name="Jung J."/>
            <person name="Jeon C.O."/>
        </authorList>
    </citation>
    <scope>NUCLEOTIDE SEQUENCE</scope>
    <source>
        <strain evidence="2">MSW7</strain>
    </source>
</reference>
<evidence type="ECO:0000259" key="1">
    <source>
        <dbReference type="Pfam" id="PF07331"/>
    </source>
</evidence>
<sequence>MKQEVHLDAEKDVKSRALSRANFKVGLVLLIICAAFFVHTLSFPMTGSYGGVENQWYVSPALFPLSVLSILMILSVILIIKAWKDCDYFNVPMDHSGAETINNRKNIDKWYVIILLCLYVYVYIPSADFYLVTCLFVLSLILRFYLQLTGIWRWVLYVHIPLTIVLLSVRSMNSEAFSWFLTESIVDEPLILINDLCSVTALFLLLLSSVINLKSKPAKLVRVLMYSMLIPLILICIFSFVLYVPMPVEYGSVSSFLNYFVYEVLGV</sequence>
<protein>
    <submittedName>
        <fullName evidence="2">Tripartite tricarboxylate transporter TctB family protein</fullName>
    </submittedName>
</protein>
<proteinExistence type="predicted"/>
<organism evidence="2 3">
    <name type="scientific">Colwellia maritima</name>
    <dbReference type="NCBI Taxonomy" id="2912588"/>
    <lineage>
        <taxon>Bacteria</taxon>
        <taxon>Pseudomonadati</taxon>
        <taxon>Pseudomonadota</taxon>
        <taxon>Gammaproteobacteria</taxon>
        <taxon>Alteromonadales</taxon>
        <taxon>Colwelliaceae</taxon>
        <taxon>Colwellia</taxon>
    </lineage>
</organism>
<dbReference type="Pfam" id="PF07331">
    <property type="entry name" value="TctB"/>
    <property type="match status" value="1"/>
</dbReference>
<name>A0ABS9WXN3_9GAMM</name>
<evidence type="ECO:0000313" key="3">
    <source>
        <dbReference type="Proteomes" id="UP001139646"/>
    </source>
</evidence>
<keyword evidence="3" id="KW-1185">Reference proteome</keyword>
<gene>
    <name evidence="2" type="ORF">L3081_04220</name>
</gene>
<comment type="caution">
    <text evidence="2">The sequence shown here is derived from an EMBL/GenBank/DDBJ whole genome shotgun (WGS) entry which is preliminary data.</text>
</comment>
<dbReference type="Proteomes" id="UP001139646">
    <property type="component" value="Unassembled WGS sequence"/>
</dbReference>
<dbReference type="InterPro" id="IPR009936">
    <property type="entry name" value="DUF1468"/>
</dbReference>
<evidence type="ECO:0000313" key="2">
    <source>
        <dbReference type="EMBL" id="MCI2282755.1"/>
    </source>
</evidence>
<feature type="domain" description="DUF1468" evidence="1">
    <location>
        <begin position="25"/>
        <end position="165"/>
    </location>
</feature>
<dbReference type="EMBL" id="JAKKSL010000001">
    <property type="protein sequence ID" value="MCI2282755.1"/>
    <property type="molecule type" value="Genomic_DNA"/>
</dbReference>
<dbReference type="RefSeq" id="WP_242283715.1">
    <property type="nucleotide sequence ID" value="NZ_JAKKSL010000001.1"/>
</dbReference>